<dbReference type="SUPFAM" id="SSF46785">
    <property type="entry name" value="Winged helix' DNA-binding domain"/>
    <property type="match status" value="1"/>
</dbReference>
<dbReference type="InterPro" id="IPR008920">
    <property type="entry name" value="TF_FadR/GntR_C"/>
</dbReference>
<evidence type="ECO:0000256" key="2">
    <source>
        <dbReference type="ARBA" id="ARBA00023125"/>
    </source>
</evidence>
<reference evidence="5 6" key="1">
    <citation type="submission" date="2020-08" db="EMBL/GenBank/DDBJ databases">
        <title>Genomic Encyclopedia of Type Strains, Phase IV (KMG-V): Genome sequencing to study the core and pangenomes of soil and plant-associated prokaryotes.</title>
        <authorList>
            <person name="Whitman W."/>
        </authorList>
    </citation>
    <scope>NUCLEOTIDE SEQUENCE [LARGE SCALE GENOMIC DNA]</scope>
    <source>
        <strain evidence="5 6">SEMIA 4060</strain>
    </source>
</reference>
<accession>A0A7X0ITC5</accession>
<evidence type="ECO:0000313" key="6">
    <source>
        <dbReference type="Proteomes" id="UP000565576"/>
    </source>
</evidence>
<proteinExistence type="predicted"/>
<evidence type="ECO:0000313" key="5">
    <source>
        <dbReference type="EMBL" id="MBB6486806.1"/>
    </source>
</evidence>
<evidence type="ECO:0000259" key="4">
    <source>
        <dbReference type="PROSITE" id="PS50949"/>
    </source>
</evidence>
<dbReference type="InterPro" id="IPR036390">
    <property type="entry name" value="WH_DNA-bd_sf"/>
</dbReference>
<dbReference type="InterPro" id="IPR000524">
    <property type="entry name" value="Tscrpt_reg_HTH_GntR"/>
</dbReference>
<dbReference type="InterPro" id="IPR011711">
    <property type="entry name" value="GntR_C"/>
</dbReference>
<dbReference type="SUPFAM" id="SSF48008">
    <property type="entry name" value="GntR ligand-binding domain-like"/>
    <property type="match status" value="1"/>
</dbReference>
<dbReference type="PANTHER" id="PTHR43537">
    <property type="entry name" value="TRANSCRIPTIONAL REGULATOR, GNTR FAMILY"/>
    <property type="match status" value="1"/>
</dbReference>
<dbReference type="Pfam" id="PF00392">
    <property type="entry name" value="GntR"/>
    <property type="match status" value="1"/>
</dbReference>
<dbReference type="EMBL" id="JACHBG010000010">
    <property type="protein sequence ID" value="MBB6486806.1"/>
    <property type="molecule type" value="Genomic_DNA"/>
</dbReference>
<dbReference type="PROSITE" id="PS50949">
    <property type="entry name" value="HTH_GNTR"/>
    <property type="match status" value="1"/>
</dbReference>
<dbReference type="SMART" id="SM00895">
    <property type="entry name" value="FCD"/>
    <property type="match status" value="1"/>
</dbReference>
<dbReference type="Proteomes" id="UP000565576">
    <property type="component" value="Unassembled WGS sequence"/>
</dbReference>
<keyword evidence="1" id="KW-0805">Transcription regulation</keyword>
<sequence>MAWILICIRVYIKTQTGKMSISEQLRSEILTGALPPGTWLSQTDLAERFEVSRIPVRDALQQLASERLVVLIPGKGAQVVQLDQNELSQVFDLRILLECDLLRHAMASVTEAHYGEVKYALQKSALEAGRPGWVEGDWLFHSTLYAPAGRQRQLAMIEELRRNCVMYSARYDTLIDETPSWLDDHERMACAYIEKRTDDAVSLLKHHIEGARKYLLRPQVPPLDAISQT</sequence>
<evidence type="ECO:0000256" key="1">
    <source>
        <dbReference type="ARBA" id="ARBA00023015"/>
    </source>
</evidence>
<organism evidence="5 6">
    <name type="scientific">Rhizobium lusitanum</name>
    <dbReference type="NCBI Taxonomy" id="293958"/>
    <lineage>
        <taxon>Bacteria</taxon>
        <taxon>Pseudomonadati</taxon>
        <taxon>Pseudomonadota</taxon>
        <taxon>Alphaproteobacteria</taxon>
        <taxon>Hyphomicrobiales</taxon>
        <taxon>Rhizobiaceae</taxon>
        <taxon>Rhizobium/Agrobacterium group</taxon>
        <taxon>Rhizobium</taxon>
    </lineage>
</organism>
<keyword evidence="2 5" id="KW-0238">DNA-binding</keyword>
<dbReference type="PANTHER" id="PTHR43537:SF41">
    <property type="entry name" value="TRANSCRIPTIONAL REGULATORY PROTEIN"/>
    <property type="match status" value="1"/>
</dbReference>
<dbReference type="Pfam" id="PF07729">
    <property type="entry name" value="FCD"/>
    <property type="match status" value="1"/>
</dbReference>
<protein>
    <submittedName>
        <fullName evidence="5">DNA-binding GntR family transcriptional regulator</fullName>
    </submittedName>
</protein>
<evidence type="ECO:0000256" key="3">
    <source>
        <dbReference type="ARBA" id="ARBA00023163"/>
    </source>
</evidence>
<dbReference type="CDD" id="cd07377">
    <property type="entry name" value="WHTH_GntR"/>
    <property type="match status" value="1"/>
</dbReference>
<comment type="caution">
    <text evidence="5">The sequence shown here is derived from an EMBL/GenBank/DDBJ whole genome shotgun (WGS) entry which is preliminary data.</text>
</comment>
<dbReference type="GO" id="GO:0003700">
    <property type="term" value="F:DNA-binding transcription factor activity"/>
    <property type="evidence" value="ECO:0007669"/>
    <property type="project" value="InterPro"/>
</dbReference>
<keyword evidence="3" id="KW-0804">Transcription</keyword>
<gene>
    <name evidence="5" type="ORF">GGD46_004105</name>
</gene>
<dbReference type="RefSeq" id="WP_210325652.1">
    <property type="nucleotide sequence ID" value="NZ_JACHBG010000010.1"/>
</dbReference>
<name>A0A7X0ITC5_9HYPH</name>
<dbReference type="Gene3D" id="1.10.10.10">
    <property type="entry name" value="Winged helix-like DNA-binding domain superfamily/Winged helix DNA-binding domain"/>
    <property type="match status" value="1"/>
</dbReference>
<dbReference type="Gene3D" id="1.20.120.530">
    <property type="entry name" value="GntR ligand-binding domain-like"/>
    <property type="match status" value="1"/>
</dbReference>
<dbReference type="InterPro" id="IPR036388">
    <property type="entry name" value="WH-like_DNA-bd_sf"/>
</dbReference>
<dbReference type="AlphaFoldDB" id="A0A7X0ITC5"/>
<dbReference type="SMART" id="SM00345">
    <property type="entry name" value="HTH_GNTR"/>
    <property type="match status" value="1"/>
</dbReference>
<dbReference type="GO" id="GO:0003677">
    <property type="term" value="F:DNA binding"/>
    <property type="evidence" value="ECO:0007669"/>
    <property type="project" value="UniProtKB-KW"/>
</dbReference>
<feature type="domain" description="HTH gntR-type" evidence="4">
    <location>
        <begin position="15"/>
        <end position="82"/>
    </location>
</feature>